<dbReference type="InterPro" id="IPR051401">
    <property type="entry name" value="GtrA_CellWall_Glycosyl"/>
</dbReference>
<comment type="subcellular location">
    <subcellularLocation>
        <location evidence="1">Membrane</location>
        <topology evidence="1">Multi-pass membrane protein</topology>
    </subcellularLocation>
</comment>
<feature type="transmembrane region" description="Helical" evidence="7">
    <location>
        <begin position="71"/>
        <end position="89"/>
    </location>
</feature>
<evidence type="ECO:0000256" key="7">
    <source>
        <dbReference type="SAM" id="Phobius"/>
    </source>
</evidence>
<dbReference type="PANTHER" id="PTHR38459">
    <property type="entry name" value="PROPHAGE BACTOPRENOL-LINKED GLUCOSE TRANSLOCASE HOMOLOG"/>
    <property type="match status" value="1"/>
</dbReference>
<evidence type="ECO:0000256" key="2">
    <source>
        <dbReference type="ARBA" id="ARBA00009399"/>
    </source>
</evidence>
<feature type="transmembrane region" description="Helical" evidence="7">
    <location>
        <begin position="47"/>
        <end position="65"/>
    </location>
</feature>
<comment type="caution">
    <text evidence="9">The sequence shown here is derived from an EMBL/GenBank/DDBJ whole genome shotgun (WGS) entry which is preliminary data.</text>
</comment>
<feature type="transmembrane region" description="Helical" evidence="7">
    <location>
        <begin position="134"/>
        <end position="154"/>
    </location>
</feature>
<evidence type="ECO:0000256" key="1">
    <source>
        <dbReference type="ARBA" id="ARBA00004141"/>
    </source>
</evidence>
<feature type="domain" description="GtrA/DPMS transmembrane" evidence="8">
    <location>
        <begin position="46"/>
        <end position="159"/>
    </location>
</feature>
<gene>
    <name evidence="9" type="ORF">ESP51_05445</name>
</gene>
<evidence type="ECO:0000313" key="10">
    <source>
        <dbReference type="Proteomes" id="UP000293865"/>
    </source>
</evidence>
<feature type="transmembrane region" description="Helical" evidence="7">
    <location>
        <begin position="110"/>
        <end position="128"/>
    </location>
</feature>
<keyword evidence="4 7" id="KW-1133">Transmembrane helix</keyword>
<evidence type="ECO:0000313" key="9">
    <source>
        <dbReference type="EMBL" id="RXZ72064.1"/>
    </source>
</evidence>
<evidence type="ECO:0000256" key="3">
    <source>
        <dbReference type="ARBA" id="ARBA00022692"/>
    </source>
</evidence>
<evidence type="ECO:0000256" key="5">
    <source>
        <dbReference type="ARBA" id="ARBA00023136"/>
    </source>
</evidence>
<dbReference type="AlphaFoldDB" id="A0A4Q2L1W3"/>
<keyword evidence="3 7" id="KW-0812">Transmembrane</keyword>
<name>A0A4Q2L1W3_9MICO</name>
<reference evidence="9 10" key="1">
    <citation type="submission" date="2019-01" db="EMBL/GenBank/DDBJ databases">
        <title>Agromyces.</title>
        <authorList>
            <person name="Li J."/>
        </authorList>
    </citation>
    <scope>NUCLEOTIDE SEQUENCE [LARGE SCALE GENOMIC DNA]</scope>
    <source>
        <strain evidence="9 10">DSM 15934</strain>
    </source>
</reference>
<dbReference type="GO" id="GO:0000271">
    <property type="term" value="P:polysaccharide biosynthetic process"/>
    <property type="evidence" value="ECO:0007669"/>
    <property type="project" value="InterPro"/>
</dbReference>
<feature type="compositionally biased region" description="Low complexity" evidence="6">
    <location>
        <begin position="13"/>
        <end position="26"/>
    </location>
</feature>
<dbReference type="EMBL" id="SDPN01000007">
    <property type="protein sequence ID" value="RXZ72064.1"/>
    <property type="molecule type" value="Genomic_DNA"/>
</dbReference>
<feature type="region of interest" description="Disordered" evidence="6">
    <location>
        <begin position="1"/>
        <end position="26"/>
    </location>
</feature>
<keyword evidence="10" id="KW-1185">Reference proteome</keyword>
<evidence type="ECO:0000256" key="4">
    <source>
        <dbReference type="ARBA" id="ARBA00022989"/>
    </source>
</evidence>
<proteinExistence type="inferred from homology"/>
<keyword evidence="5 7" id="KW-0472">Membrane</keyword>
<dbReference type="InterPro" id="IPR007267">
    <property type="entry name" value="GtrA_DPMS_TM"/>
</dbReference>
<comment type="similarity">
    <text evidence="2">Belongs to the GtrA family.</text>
</comment>
<dbReference type="Proteomes" id="UP000293865">
    <property type="component" value="Unassembled WGS sequence"/>
</dbReference>
<dbReference type="OrthoDB" id="2082501at2"/>
<organism evidence="9 10">
    <name type="scientific">Agromyces albus</name>
    <dbReference type="NCBI Taxonomy" id="205332"/>
    <lineage>
        <taxon>Bacteria</taxon>
        <taxon>Bacillati</taxon>
        <taxon>Actinomycetota</taxon>
        <taxon>Actinomycetes</taxon>
        <taxon>Micrococcales</taxon>
        <taxon>Microbacteriaceae</taxon>
        <taxon>Agromyces</taxon>
    </lineage>
</organism>
<evidence type="ECO:0000256" key="6">
    <source>
        <dbReference type="SAM" id="MobiDB-lite"/>
    </source>
</evidence>
<accession>A0A4Q2L1W3</accession>
<dbReference type="GO" id="GO:0005886">
    <property type="term" value="C:plasma membrane"/>
    <property type="evidence" value="ECO:0007669"/>
    <property type="project" value="TreeGrafter"/>
</dbReference>
<protein>
    <submittedName>
        <fullName evidence="9">GtrA family protein</fullName>
    </submittedName>
</protein>
<sequence>MWSRAPATPRPSVPRSSPPTRSSTLRPRAGVAADVIRRVFGHSAVRYLIAGGAAFLVDLGLLALFKNVLGWPLWLATGVAFLLSFFFTYTVQKMFAFTSTAPHGIAVLKYAVLVAFNTAASVLIVASVDWTGAGWVAGKVIATVAMTVWNYFAYRYWVFAENPRESRA</sequence>
<dbReference type="Pfam" id="PF04138">
    <property type="entry name" value="GtrA_DPMS_TM"/>
    <property type="match status" value="1"/>
</dbReference>
<evidence type="ECO:0000259" key="8">
    <source>
        <dbReference type="Pfam" id="PF04138"/>
    </source>
</evidence>
<dbReference type="PANTHER" id="PTHR38459:SF1">
    <property type="entry name" value="PROPHAGE BACTOPRENOL-LINKED GLUCOSE TRANSLOCASE HOMOLOG"/>
    <property type="match status" value="1"/>
</dbReference>